<keyword evidence="3" id="KW-0963">Cytoplasm</keyword>
<evidence type="ECO:0000256" key="7">
    <source>
        <dbReference type="ARBA" id="ARBA00022813"/>
    </source>
</evidence>
<evidence type="ECO:0000313" key="10">
    <source>
        <dbReference type="EMBL" id="OGM94117.1"/>
    </source>
</evidence>
<evidence type="ECO:0000256" key="1">
    <source>
        <dbReference type="ARBA" id="ARBA00001198"/>
    </source>
</evidence>
<reference evidence="10 11" key="1">
    <citation type="journal article" date="2016" name="Nat. Commun.">
        <title>Thousands of microbial genomes shed light on interconnected biogeochemical processes in an aquifer system.</title>
        <authorList>
            <person name="Anantharaman K."/>
            <person name="Brown C.T."/>
            <person name="Hug L.A."/>
            <person name="Sharon I."/>
            <person name="Castelle C.J."/>
            <person name="Probst A.J."/>
            <person name="Thomas B.C."/>
            <person name="Singh A."/>
            <person name="Wilkins M.J."/>
            <person name="Karaoz U."/>
            <person name="Brodie E.L."/>
            <person name="Williams K.H."/>
            <person name="Hubbard S.S."/>
            <person name="Banfield J.F."/>
        </authorList>
    </citation>
    <scope>NUCLEOTIDE SEQUENCE [LARGE SCALE GENOMIC DNA]</scope>
</reference>
<dbReference type="EMBL" id="MGIS01000002">
    <property type="protein sequence ID" value="OGM94117.1"/>
    <property type="molecule type" value="Genomic_DNA"/>
</dbReference>
<keyword evidence="5" id="KW-0888">Threonine protease</keyword>
<evidence type="ECO:0000256" key="3">
    <source>
        <dbReference type="ARBA" id="ARBA00022490"/>
    </source>
</evidence>
<dbReference type="Proteomes" id="UP000177011">
    <property type="component" value="Unassembled WGS sequence"/>
</dbReference>
<dbReference type="PANTHER" id="PTHR32194:SF0">
    <property type="entry name" value="ATP-DEPENDENT PROTEASE SUBUNIT HSLV"/>
    <property type="match status" value="1"/>
</dbReference>
<evidence type="ECO:0000256" key="6">
    <source>
        <dbReference type="ARBA" id="ARBA00022801"/>
    </source>
</evidence>
<dbReference type="SUPFAM" id="SSF56235">
    <property type="entry name" value="N-terminal nucleophile aminohydrolases (Ntn hydrolases)"/>
    <property type="match status" value="1"/>
</dbReference>
<dbReference type="InterPro" id="IPR019983">
    <property type="entry name" value="Pept_T1A_Psome_bsu_arc"/>
</dbReference>
<evidence type="ECO:0000256" key="5">
    <source>
        <dbReference type="ARBA" id="ARBA00022698"/>
    </source>
</evidence>
<dbReference type="EC" id="3.4.25.1" evidence="2"/>
<evidence type="ECO:0000256" key="4">
    <source>
        <dbReference type="ARBA" id="ARBA00022670"/>
    </source>
</evidence>
<dbReference type="InterPro" id="IPR029055">
    <property type="entry name" value="Ntn_hydrolases_N"/>
</dbReference>
<dbReference type="InterPro" id="IPR023333">
    <property type="entry name" value="Proteasome_suB-type"/>
</dbReference>
<dbReference type="GO" id="GO:0019774">
    <property type="term" value="C:proteasome core complex, beta-subunit complex"/>
    <property type="evidence" value="ECO:0007669"/>
    <property type="project" value="UniProtKB-ARBA"/>
</dbReference>
<dbReference type="GO" id="GO:0004298">
    <property type="term" value="F:threonine-type endopeptidase activity"/>
    <property type="evidence" value="ECO:0007669"/>
    <property type="project" value="UniProtKB-KW"/>
</dbReference>
<evidence type="ECO:0000256" key="8">
    <source>
        <dbReference type="ARBA" id="ARBA00022942"/>
    </source>
</evidence>
<dbReference type="HAMAP" id="MF_02113_A">
    <property type="entry name" value="Proteasome_B_A"/>
    <property type="match status" value="1"/>
</dbReference>
<comment type="catalytic activity">
    <reaction evidence="1">
        <text>Cleavage of peptide bonds with very broad specificity.</text>
        <dbReference type="EC" id="3.4.25.1"/>
    </reaction>
</comment>
<keyword evidence="9" id="KW-0865">Zymogen</keyword>
<dbReference type="InterPro" id="IPR000243">
    <property type="entry name" value="Pept_T1A_subB"/>
</dbReference>
<protein>
    <recommendedName>
        <fullName evidence="2">proteasome endopeptidase complex</fullName>
        <ecNumber evidence="2">3.4.25.1</ecNumber>
    </recommendedName>
</protein>
<keyword evidence="7" id="KW-0068">Autocatalytic cleavage</keyword>
<keyword evidence="4" id="KW-0645">Protease</keyword>
<accession>A0A1F8E062</accession>
<dbReference type="PRINTS" id="PR00141">
    <property type="entry name" value="PROTEASOME"/>
</dbReference>
<dbReference type="PANTHER" id="PTHR32194">
    <property type="entry name" value="METALLOPROTEASE TLDD"/>
    <property type="match status" value="1"/>
</dbReference>
<evidence type="ECO:0000256" key="2">
    <source>
        <dbReference type="ARBA" id="ARBA00012039"/>
    </source>
</evidence>
<dbReference type="InterPro" id="IPR001353">
    <property type="entry name" value="Proteasome_sua/b"/>
</dbReference>
<dbReference type="Gene3D" id="3.60.20.10">
    <property type="entry name" value="Glutamine Phosphoribosylpyrophosphate, subunit 1, domain 1"/>
    <property type="match status" value="1"/>
</dbReference>
<evidence type="ECO:0000313" key="11">
    <source>
        <dbReference type="Proteomes" id="UP000177011"/>
    </source>
</evidence>
<proteinExistence type="inferred from homology"/>
<gene>
    <name evidence="10" type="ORF">A2935_03770</name>
</gene>
<dbReference type="Pfam" id="PF00227">
    <property type="entry name" value="Proteasome"/>
    <property type="match status" value="1"/>
</dbReference>
<evidence type="ECO:0000256" key="9">
    <source>
        <dbReference type="ARBA" id="ARBA00023145"/>
    </source>
</evidence>
<keyword evidence="6" id="KW-0378">Hydrolase</keyword>
<keyword evidence="8" id="KW-0647">Proteasome</keyword>
<dbReference type="GO" id="GO:0005737">
    <property type="term" value="C:cytoplasm"/>
    <property type="evidence" value="ECO:0007669"/>
    <property type="project" value="TreeGrafter"/>
</dbReference>
<dbReference type="AlphaFoldDB" id="A0A1F8E062"/>
<dbReference type="GO" id="GO:0051603">
    <property type="term" value="P:proteolysis involved in protein catabolic process"/>
    <property type="evidence" value="ECO:0007669"/>
    <property type="project" value="InterPro"/>
</dbReference>
<comment type="caution">
    <text evidence="10">The sequence shown here is derived from an EMBL/GenBank/DDBJ whole genome shotgun (WGS) entry which is preliminary data.</text>
</comment>
<organism evidence="10 11">
    <name type="scientific">Candidatus Wolfebacteria bacterium RIFCSPLOWO2_01_FULL_47_17b</name>
    <dbReference type="NCBI Taxonomy" id="1802558"/>
    <lineage>
        <taxon>Bacteria</taxon>
        <taxon>Candidatus Wolfeibacteriota</taxon>
    </lineage>
</organism>
<name>A0A1F8E062_9BACT</name>
<dbReference type="PROSITE" id="PS51476">
    <property type="entry name" value="PROTEASOME_BETA_2"/>
    <property type="match status" value="1"/>
</dbReference>
<sequence>MVCKDGVVLAAEKKSTLGYLVASKDSEKIIQVEDHVAITIAGYSGDAQALARYLRAELKLFSIQNGRKISVKGAAALLSNILQGGRWSYLPYMVQLILAGWDEGGGGVFSLDALGSVEEERRFFSTGSGSPMALGVLEDGYRDGITAAEAEKLALRAISAAIERDIGSGGRGIDVAIITRDGVKLNKHEFTARTIK</sequence>